<dbReference type="Pfam" id="PF02534">
    <property type="entry name" value="T4SS-DNA_transf"/>
    <property type="match status" value="1"/>
</dbReference>
<sequence length="651" mass="74044">MKLKDNRLFLRLLTFFAIGVTINILLVGYISILAAYLETYKIRGLGIILDSISQNPLGTLKDTILGTGNTTVMQKANDIYLDIKLQGIAWILYTFYSYKIIFKKSKRINTIDASDLGHFGKSKLAEPKEIKERFLSTNKGMIVGTHENKICVQEISPDNNQMTLVYGGSGSGKTSGYSIPNVLHISKTLGESFIITDPKADIYNATVRHLQSLGYRVYRINLLDFLKSDRYNPIDYVATGTEALTLAETLIKNTGKSSSDPFWENAEKSLFASLILYIKETRPKEEHHFGNVLNLALKIGHDQELTEQLFAKLPEDSVAKKLYQIFALAPSDTRNSILLGFAIRLRIWTEVEICKLTAKSDFHIRELGQRKTAVFIMTRDEESTFDVITAMFIDQAFQELTKEARTKDGHLNVPVRMVLDEVANIAPISDLERRVAVMRARGVRIHLIFQGIQQFKNRYGEGIAAEISDSCDNKIILQANDNSTAIPISEMLGNTTILTNSVSQNQNNHGTSIGESYSTQGMALMRPEDILQKDKRKLILIQPGKKSVILDKCFYFEQEEWKNLKKINWAKDDSDRQDEPLHVFLPNSILEPRPQNKVPEQTEQTIEREKPKSKQPKLEQPEEPKQLEQENPKKQTRKREKEPVQIDLFSR</sequence>
<keyword evidence="3" id="KW-1003">Cell membrane</keyword>
<evidence type="ECO:0000256" key="1">
    <source>
        <dbReference type="ARBA" id="ARBA00004651"/>
    </source>
</evidence>
<dbReference type="RefSeq" id="WP_379947519.1">
    <property type="nucleotide sequence ID" value="NZ_JBHMAF010000007.1"/>
</dbReference>
<comment type="similarity">
    <text evidence="2">Belongs to the VirD4/TraG family.</text>
</comment>
<feature type="transmembrane region" description="Helical" evidence="8">
    <location>
        <begin position="12"/>
        <end position="37"/>
    </location>
</feature>
<evidence type="ECO:0000313" key="9">
    <source>
        <dbReference type="EMBL" id="MFB9757204.1"/>
    </source>
</evidence>
<evidence type="ECO:0000256" key="3">
    <source>
        <dbReference type="ARBA" id="ARBA00022475"/>
    </source>
</evidence>
<feature type="region of interest" description="Disordered" evidence="7">
    <location>
        <begin position="587"/>
        <end position="651"/>
    </location>
</feature>
<reference evidence="9 10" key="1">
    <citation type="submission" date="2024-09" db="EMBL/GenBank/DDBJ databases">
        <authorList>
            <person name="Sun Q."/>
            <person name="Mori K."/>
        </authorList>
    </citation>
    <scope>NUCLEOTIDE SEQUENCE [LARGE SCALE GENOMIC DNA]</scope>
    <source>
        <strain evidence="9 10">JCM 11201</strain>
    </source>
</reference>
<dbReference type="PANTHER" id="PTHR37937">
    <property type="entry name" value="CONJUGATIVE TRANSFER: DNA TRANSPORT"/>
    <property type="match status" value="1"/>
</dbReference>
<comment type="caution">
    <text evidence="9">The sequence shown here is derived from an EMBL/GenBank/DDBJ whole genome shotgun (WGS) entry which is preliminary data.</text>
</comment>
<dbReference type="InterPro" id="IPR027417">
    <property type="entry name" value="P-loop_NTPase"/>
</dbReference>
<name>A0ABV5W9D4_9BACI</name>
<evidence type="ECO:0000256" key="2">
    <source>
        <dbReference type="ARBA" id="ARBA00008806"/>
    </source>
</evidence>
<keyword evidence="4 8" id="KW-0812">Transmembrane</keyword>
<dbReference type="NCBIfam" id="NF045973">
    <property type="entry name" value="conju_CD1115"/>
    <property type="match status" value="1"/>
</dbReference>
<dbReference type="CDD" id="cd01127">
    <property type="entry name" value="TrwB_TraG_TraD_VirD4"/>
    <property type="match status" value="1"/>
</dbReference>
<feature type="compositionally biased region" description="Basic and acidic residues" evidence="7">
    <location>
        <begin position="605"/>
        <end position="651"/>
    </location>
</feature>
<evidence type="ECO:0000256" key="7">
    <source>
        <dbReference type="SAM" id="MobiDB-lite"/>
    </source>
</evidence>
<dbReference type="InterPro" id="IPR003688">
    <property type="entry name" value="TraG/VirD4"/>
</dbReference>
<dbReference type="InterPro" id="IPR051539">
    <property type="entry name" value="T4SS-coupling_protein"/>
</dbReference>
<dbReference type="EMBL" id="JBHMAF010000007">
    <property type="protein sequence ID" value="MFB9757204.1"/>
    <property type="molecule type" value="Genomic_DNA"/>
</dbReference>
<comment type="subcellular location">
    <subcellularLocation>
        <location evidence="1">Cell membrane</location>
        <topology evidence="1">Multi-pass membrane protein</topology>
    </subcellularLocation>
</comment>
<dbReference type="Gene3D" id="3.40.50.300">
    <property type="entry name" value="P-loop containing nucleotide triphosphate hydrolases"/>
    <property type="match status" value="1"/>
</dbReference>
<proteinExistence type="inferred from homology"/>
<dbReference type="PANTHER" id="PTHR37937:SF1">
    <property type="entry name" value="CONJUGATIVE TRANSFER: DNA TRANSPORT"/>
    <property type="match status" value="1"/>
</dbReference>
<evidence type="ECO:0000256" key="8">
    <source>
        <dbReference type="SAM" id="Phobius"/>
    </source>
</evidence>
<keyword evidence="5 8" id="KW-1133">Transmembrane helix</keyword>
<evidence type="ECO:0000256" key="4">
    <source>
        <dbReference type="ARBA" id="ARBA00022692"/>
    </source>
</evidence>
<evidence type="ECO:0000256" key="6">
    <source>
        <dbReference type="ARBA" id="ARBA00023136"/>
    </source>
</evidence>
<keyword evidence="10" id="KW-1185">Reference proteome</keyword>
<dbReference type="SUPFAM" id="SSF52540">
    <property type="entry name" value="P-loop containing nucleoside triphosphate hydrolases"/>
    <property type="match status" value="1"/>
</dbReference>
<evidence type="ECO:0000256" key="5">
    <source>
        <dbReference type="ARBA" id="ARBA00022989"/>
    </source>
</evidence>
<accession>A0ABV5W9D4</accession>
<evidence type="ECO:0000313" key="10">
    <source>
        <dbReference type="Proteomes" id="UP001589609"/>
    </source>
</evidence>
<keyword evidence="6 8" id="KW-0472">Membrane</keyword>
<gene>
    <name evidence="9" type="ORF">ACFFMS_01370</name>
</gene>
<dbReference type="Proteomes" id="UP001589609">
    <property type="component" value="Unassembled WGS sequence"/>
</dbReference>
<protein>
    <submittedName>
        <fullName evidence="9">VirD4-like conjugal transfer protein, CD1115 family</fullName>
    </submittedName>
</protein>
<organism evidence="9 10">
    <name type="scientific">Ectobacillus funiculus</name>
    <dbReference type="NCBI Taxonomy" id="137993"/>
    <lineage>
        <taxon>Bacteria</taxon>
        <taxon>Bacillati</taxon>
        <taxon>Bacillota</taxon>
        <taxon>Bacilli</taxon>
        <taxon>Bacillales</taxon>
        <taxon>Bacillaceae</taxon>
        <taxon>Ectobacillus</taxon>
    </lineage>
</organism>